<dbReference type="CDD" id="cd22054">
    <property type="entry name" value="NAC_NACA"/>
    <property type="match status" value="1"/>
</dbReference>
<dbReference type="Gene3D" id="2.20.70.30">
    <property type="entry name" value="Nascent polypeptide-associated complex domain"/>
    <property type="match status" value="1"/>
</dbReference>
<dbReference type="Pfam" id="PF01849">
    <property type="entry name" value="NAC"/>
    <property type="match status" value="1"/>
</dbReference>
<dbReference type="Proteomes" id="UP000645828">
    <property type="component" value="Unassembled WGS sequence"/>
</dbReference>
<feature type="domain" description="NAC-A/B" evidence="2">
    <location>
        <begin position="33"/>
        <end position="63"/>
    </location>
</feature>
<dbReference type="CDD" id="cd14415">
    <property type="entry name" value="UBA_NACA_NACP1"/>
    <property type="match status" value="1"/>
</dbReference>
<dbReference type="InterPro" id="IPR038187">
    <property type="entry name" value="NAC_A/B_dom_sf"/>
</dbReference>
<dbReference type="AlphaFoldDB" id="A0A811Z7D7"/>
<dbReference type="EMBL" id="CAJHUB010000759">
    <property type="protein sequence ID" value="CAD7684740.1"/>
    <property type="molecule type" value="Genomic_DNA"/>
</dbReference>
<evidence type="ECO:0000259" key="2">
    <source>
        <dbReference type="Pfam" id="PF01849"/>
    </source>
</evidence>
<dbReference type="GO" id="GO:0005854">
    <property type="term" value="C:nascent polypeptide-associated complex"/>
    <property type="evidence" value="ECO:0007669"/>
    <property type="project" value="InterPro"/>
</dbReference>
<dbReference type="InterPro" id="IPR016641">
    <property type="entry name" value="EGD2/NACA0like"/>
</dbReference>
<keyword evidence="4" id="KW-1185">Reference proteome</keyword>
<accession>A0A811Z7D7</accession>
<feature type="region of interest" description="Disordered" evidence="1">
    <location>
        <begin position="1"/>
        <end position="33"/>
    </location>
</feature>
<gene>
    <name evidence="3" type="ORF">NYPRO_LOCUS17533</name>
</gene>
<reference evidence="3" key="1">
    <citation type="submission" date="2020-12" db="EMBL/GenBank/DDBJ databases">
        <authorList>
            <consortium name="Molecular Ecology Group"/>
        </authorList>
    </citation>
    <scope>NUCLEOTIDE SEQUENCE</scope>
    <source>
        <strain evidence="3">TBG_1078</strain>
    </source>
</reference>
<evidence type="ECO:0000256" key="1">
    <source>
        <dbReference type="SAM" id="MobiDB-lite"/>
    </source>
</evidence>
<comment type="caution">
    <text evidence="3">The sequence shown here is derived from an EMBL/GenBank/DDBJ whole genome shotgun (WGS) entry which is preliminary data.</text>
</comment>
<evidence type="ECO:0000313" key="3">
    <source>
        <dbReference type="EMBL" id="CAD7684740.1"/>
    </source>
</evidence>
<name>A0A811Z7D7_NYCPR</name>
<dbReference type="InterPro" id="IPR002715">
    <property type="entry name" value="Nas_poly-pep-assoc_cplx_dom"/>
</dbReference>
<evidence type="ECO:0000313" key="4">
    <source>
        <dbReference type="Proteomes" id="UP000645828"/>
    </source>
</evidence>
<protein>
    <submittedName>
        <fullName evidence="3">(raccoon dog) hypothetical protein</fullName>
    </submittedName>
</protein>
<organism evidence="3 4">
    <name type="scientific">Nyctereutes procyonoides</name>
    <name type="common">Raccoon dog</name>
    <name type="synonym">Canis procyonoides</name>
    <dbReference type="NCBI Taxonomy" id="34880"/>
    <lineage>
        <taxon>Eukaryota</taxon>
        <taxon>Metazoa</taxon>
        <taxon>Chordata</taxon>
        <taxon>Craniata</taxon>
        <taxon>Vertebrata</taxon>
        <taxon>Euteleostomi</taxon>
        <taxon>Mammalia</taxon>
        <taxon>Eutheria</taxon>
        <taxon>Laurasiatheria</taxon>
        <taxon>Carnivora</taxon>
        <taxon>Caniformia</taxon>
        <taxon>Canidae</taxon>
        <taxon>Nyctereutes</taxon>
    </lineage>
</organism>
<dbReference type="PANTHER" id="PTHR21713">
    <property type="entry name" value="NASCENT POLYPEPTIDE ASSOCIATED COMPLEX ALPHA SUBUNIT-RELATED"/>
    <property type="match status" value="1"/>
</dbReference>
<feature type="compositionally biased region" description="Polar residues" evidence="1">
    <location>
        <begin position="22"/>
        <end position="33"/>
    </location>
</feature>
<proteinExistence type="predicted"/>
<dbReference type="Gene3D" id="1.10.8.10">
    <property type="entry name" value="DNA helicase RuvA subunit, C-terminal domain"/>
    <property type="match status" value="1"/>
</dbReference>
<sequence length="143" mass="15746">MPGEATEAIPATEQELPGPQAETESGTESNSISKNIFFVITKPEVYKTPASDMYTILGEAKIKDFSQQAQLVTPDIQSSSEEEEIDETGVEFKDIELVMSQANMSKAKTVQPLKNNSNDIVNAITEQQCNHLKTRSFFGVSKE</sequence>